<protein>
    <submittedName>
        <fullName evidence="1">Uncharacterized protein</fullName>
    </submittedName>
</protein>
<evidence type="ECO:0000313" key="2">
    <source>
        <dbReference type="Proteomes" id="UP000828390"/>
    </source>
</evidence>
<gene>
    <name evidence="1" type="ORF">DPMN_125851</name>
</gene>
<dbReference type="EMBL" id="JAIWYP010000005">
    <property type="protein sequence ID" value="KAH3824023.1"/>
    <property type="molecule type" value="Genomic_DNA"/>
</dbReference>
<evidence type="ECO:0000313" key="1">
    <source>
        <dbReference type="EMBL" id="KAH3824023.1"/>
    </source>
</evidence>
<keyword evidence="2" id="KW-1185">Reference proteome</keyword>
<accession>A0A9D4GYA0</accession>
<name>A0A9D4GYA0_DREPO</name>
<reference evidence="1" key="2">
    <citation type="submission" date="2020-11" db="EMBL/GenBank/DDBJ databases">
        <authorList>
            <person name="McCartney M.A."/>
            <person name="Auch B."/>
            <person name="Kono T."/>
            <person name="Mallez S."/>
            <person name="Becker A."/>
            <person name="Gohl D.M."/>
            <person name="Silverstein K.A.T."/>
            <person name="Koren S."/>
            <person name="Bechman K.B."/>
            <person name="Herman A."/>
            <person name="Abrahante J.E."/>
            <person name="Garbe J."/>
        </authorList>
    </citation>
    <scope>NUCLEOTIDE SEQUENCE</scope>
    <source>
        <strain evidence="1">Duluth1</strain>
        <tissue evidence="1">Whole animal</tissue>
    </source>
</reference>
<dbReference type="Proteomes" id="UP000828390">
    <property type="component" value="Unassembled WGS sequence"/>
</dbReference>
<dbReference type="SUPFAM" id="SSF49562">
    <property type="entry name" value="C2 domain (Calcium/lipid-binding domain, CaLB)"/>
    <property type="match status" value="1"/>
</dbReference>
<comment type="caution">
    <text evidence="1">The sequence shown here is derived from an EMBL/GenBank/DDBJ whole genome shotgun (WGS) entry which is preliminary data.</text>
</comment>
<dbReference type="AlphaFoldDB" id="A0A9D4GYA0"/>
<dbReference type="Gene3D" id="2.60.40.150">
    <property type="entry name" value="C2 domain"/>
    <property type="match status" value="1"/>
</dbReference>
<reference evidence="1" key="1">
    <citation type="journal article" date="2019" name="bioRxiv">
        <title>The Genome of the Zebra Mussel, Dreissena polymorpha: A Resource for Invasive Species Research.</title>
        <authorList>
            <person name="McCartney M.A."/>
            <person name="Auch B."/>
            <person name="Kono T."/>
            <person name="Mallez S."/>
            <person name="Zhang Y."/>
            <person name="Obille A."/>
            <person name="Becker A."/>
            <person name="Abrahante J.E."/>
            <person name="Garbe J."/>
            <person name="Badalamenti J.P."/>
            <person name="Herman A."/>
            <person name="Mangelson H."/>
            <person name="Liachko I."/>
            <person name="Sullivan S."/>
            <person name="Sone E.D."/>
            <person name="Koren S."/>
            <person name="Silverstein K.A.T."/>
            <person name="Beckman K.B."/>
            <person name="Gohl D.M."/>
        </authorList>
    </citation>
    <scope>NUCLEOTIDE SEQUENCE</scope>
    <source>
        <strain evidence="1">Duluth1</strain>
        <tissue evidence="1">Whole animal</tissue>
    </source>
</reference>
<dbReference type="InterPro" id="IPR035892">
    <property type="entry name" value="C2_domain_sf"/>
</dbReference>
<proteinExistence type="predicted"/>
<sequence length="274" mass="31717">MKNMMFSYKTNCNAIWEEVFRTYNPQQNHTADEDDESDDSELENNHVNDMFPDYGAHFSNTEVVKPTVITIDECSYSSDSNSPDEDVTRCKQTWSSLLNIQTGPYGVAKREREAVESVEDRTYVEENLPLEIELEFKFQYLIMTQCLKVTVTGIRNLTSTMHAKEAACAYVEACLMPGKLQKRRTNVATGFDDIKFEHVMFFRGGELDEMHHHNLRLIINAREQGSAWFRKLGEVYISLEDFDITTEIALHETINTRIFSSRSGHEVRRMKIVL</sequence>
<organism evidence="1 2">
    <name type="scientific">Dreissena polymorpha</name>
    <name type="common">Zebra mussel</name>
    <name type="synonym">Mytilus polymorpha</name>
    <dbReference type="NCBI Taxonomy" id="45954"/>
    <lineage>
        <taxon>Eukaryota</taxon>
        <taxon>Metazoa</taxon>
        <taxon>Spiralia</taxon>
        <taxon>Lophotrochozoa</taxon>
        <taxon>Mollusca</taxon>
        <taxon>Bivalvia</taxon>
        <taxon>Autobranchia</taxon>
        <taxon>Heteroconchia</taxon>
        <taxon>Euheterodonta</taxon>
        <taxon>Imparidentia</taxon>
        <taxon>Neoheterodontei</taxon>
        <taxon>Myida</taxon>
        <taxon>Dreissenoidea</taxon>
        <taxon>Dreissenidae</taxon>
        <taxon>Dreissena</taxon>
    </lineage>
</organism>